<reference evidence="18" key="1">
    <citation type="submission" date="2025-08" db="UniProtKB">
        <authorList>
            <consortium name="RefSeq"/>
        </authorList>
    </citation>
    <scope>IDENTIFICATION</scope>
</reference>
<keyword evidence="5 10" id="KW-0548">Nucleotidyltransferase</keyword>
<dbReference type="Pfam" id="PF04561">
    <property type="entry name" value="RNA_pol_Rpb2_2"/>
    <property type="match status" value="1"/>
</dbReference>
<dbReference type="Pfam" id="PF00562">
    <property type="entry name" value="RNA_pol_Rpb2_6"/>
    <property type="match status" value="1"/>
</dbReference>
<evidence type="ECO:0000256" key="9">
    <source>
        <dbReference type="RuleBase" id="RU000434"/>
    </source>
</evidence>
<organism evidence="17 18">
    <name type="scientific">Hydra vulgaris</name>
    <name type="common">Hydra</name>
    <name type="synonym">Hydra attenuata</name>
    <dbReference type="NCBI Taxonomy" id="6087"/>
    <lineage>
        <taxon>Eukaryota</taxon>
        <taxon>Metazoa</taxon>
        <taxon>Cnidaria</taxon>
        <taxon>Hydrozoa</taxon>
        <taxon>Hydroidolina</taxon>
        <taxon>Anthoathecata</taxon>
        <taxon>Aplanulata</taxon>
        <taxon>Hydridae</taxon>
        <taxon>Hydra</taxon>
    </lineage>
</organism>
<gene>
    <name evidence="18" type="primary">LOC100212263</name>
</gene>
<dbReference type="InterPro" id="IPR015712">
    <property type="entry name" value="DNA-dir_RNA_pol_su2"/>
</dbReference>
<dbReference type="Proteomes" id="UP001652625">
    <property type="component" value="Chromosome 11"/>
</dbReference>
<dbReference type="InterPro" id="IPR007642">
    <property type="entry name" value="RNA_pol_Rpb2_2"/>
</dbReference>
<dbReference type="Pfam" id="PF06883">
    <property type="entry name" value="RNA_pol_Rpa2_4"/>
    <property type="match status" value="1"/>
</dbReference>
<dbReference type="InterPro" id="IPR037033">
    <property type="entry name" value="DNA-dir_RNAP_su2_hyb_sf"/>
</dbReference>
<keyword evidence="4 10" id="KW-0808">Transferase</keyword>
<evidence type="ECO:0000256" key="5">
    <source>
        <dbReference type="ARBA" id="ARBA00022695"/>
    </source>
</evidence>
<dbReference type="Gene3D" id="2.40.50.150">
    <property type="match status" value="1"/>
</dbReference>
<name>A0ABM4CW94_HYDVU</name>
<evidence type="ECO:0000259" key="14">
    <source>
        <dbReference type="Pfam" id="PF04563"/>
    </source>
</evidence>
<dbReference type="InterPro" id="IPR007120">
    <property type="entry name" value="DNA-dir_RNAP_su2_dom"/>
</dbReference>
<dbReference type="SUPFAM" id="SSF64484">
    <property type="entry name" value="beta and beta-prime subunits of DNA dependent RNA-polymerase"/>
    <property type="match status" value="1"/>
</dbReference>
<dbReference type="CDD" id="cd00653">
    <property type="entry name" value="RNA_pol_B_RPB2"/>
    <property type="match status" value="1"/>
</dbReference>
<evidence type="ECO:0000256" key="8">
    <source>
        <dbReference type="ARBA" id="ARBA00047768"/>
    </source>
</evidence>
<evidence type="ECO:0000259" key="12">
    <source>
        <dbReference type="Pfam" id="PF04560"/>
    </source>
</evidence>
<comment type="subcellular location">
    <subcellularLocation>
        <location evidence="1">Nucleus</location>
    </subcellularLocation>
</comment>
<evidence type="ECO:0000256" key="4">
    <source>
        <dbReference type="ARBA" id="ARBA00022679"/>
    </source>
</evidence>
<dbReference type="GeneID" id="100212263"/>
<feature type="domain" description="RNA polymerase Rpb2" evidence="12">
    <location>
        <begin position="1033"/>
        <end position="1134"/>
    </location>
</feature>
<evidence type="ECO:0000259" key="16">
    <source>
        <dbReference type="Pfam" id="PF06883"/>
    </source>
</evidence>
<evidence type="ECO:0000256" key="7">
    <source>
        <dbReference type="ARBA" id="ARBA00023242"/>
    </source>
</evidence>
<keyword evidence="6 10" id="KW-0804">Transcription</keyword>
<feature type="domain" description="DNA-directed RNA polymerase I subunit RPA2" evidence="16">
    <location>
        <begin position="561"/>
        <end position="619"/>
    </location>
</feature>
<dbReference type="Gene3D" id="2.40.270.10">
    <property type="entry name" value="DNA-directed RNA polymerase, subunit 2, domain 6"/>
    <property type="match status" value="1"/>
</dbReference>
<sequence length="1138" mass="129236">MACTSDLKHLTSQEFVAGKPLDNQNKALQEFIQPHIESFNYILENGLNEAVKLIIPQEFELPDGRRAEISILDCSIGTPVVDDNNFTSKTQRVYPAECRERHCTYKAKLTVTLQWKINGVLQGSVTKSIAQVPVMVKSKNCSLANLTPAQLIEKHEEAEEWGGYFIVNGIEKILRMLVMQRRNYPLAMVRKSWKSRGPLFTEFGVSIRSIQKDQSGNMNVLHYLTDGSFTLSFIHQKEQFFVPLALILKALTANSDQYIYKQLLHGKEDDIFFKDVVVNMLRTLNDENLLSQNDVLKYMGMRFRIKVNLPEWTSDEDIAKYMFQTCVLVHLEKITDKFNLLVYMTQKLFALANDKCAAESPDNPMNHEVLLGGHTYLLVLKDKLETWLNLLKPAILKEINNAKHQKKVELSQNVILSSFKKSIDIGKQMESFLATGNILSKSGLGLMQATGMSVVADKLNFMRYLSHFRCIHRGAFFTEMRTTTVRKLLPEAWGFLCPVHTPDGAPCGLLNHLAAACKVENSKYPTIDLIKLLVKLGMQLCDMDLGLASDSYSVLLDGCVVGRLRSNISEEVCKKLRVFKALQKEMVPPTMEIIFIPRTKFASQYEGIFLFTDVARMIRPVRNLLTNTIEYIGSFEQVYMDIAVYSDELHALSTTHMELNDCAMLSELATLTPYSDFNQSPRNMYQCQMGKQTMGTPCQALKHRSDNKMYKIQTPQAPLVRNKTYSEYGVDNFPLGTNAVVAVISYTGYDMEDAMIINKSSLERGFCHGQIYKTELVDLEEKYIDSSGCAFRFGSDEESSTFKSGLLGKDGLPPIGRLMQHGDPYYSYYHIINGEYKTIKYKHMEPAYIDDIKILGSDKGDRELLKVSIKLRIQRNPIIGDKFASRHGQKGILSVKWPAENMPFTESGMIPDIIFNPHGFPSRMTIGMMIESMAGKSAALHGITHDSTPFIFSEEEPAAHYMGEILVKAGYNYYGNERMYSGINGKEMDVDIFIGIVYYQRLRHMVADKYQVRSTGPVDNLTHQPVQGRKRQGGIRFGEMERDALIAHGSGFLLHDRLFNCSDRCETHVCTKCGSIFTPIVRKPVTHHDSLIGFNDRKWFCRICGHGDNIQKMLVPYVFKYLIAELTAMNIRLVLDVR</sequence>
<dbReference type="InterPro" id="IPR007645">
    <property type="entry name" value="RNA_pol_Rpb2_3"/>
</dbReference>
<feature type="domain" description="RNA polymerase Rpb2" evidence="13">
    <location>
        <begin position="181"/>
        <end position="369"/>
    </location>
</feature>
<proteinExistence type="inferred from homology"/>
<comment type="function">
    <text evidence="10">DNA-dependent RNA polymerase catalyzes the transcription of DNA into RNA using the four ribonucleoside triphosphates as substrates.</text>
</comment>
<dbReference type="InterPro" id="IPR014724">
    <property type="entry name" value="RNA_pol_RPB2_OB-fold"/>
</dbReference>
<evidence type="ECO:0000313" key="18">
    <source>
        <dbReference type="RefSeq" id="XP_065666208.1"/>
    </source>
</evidence>
<evidence type="ECO:0000256" key="3">
    <source>
        <dbReference type="ARBA" id="ARBA00022478"/>
    </source>
</evidence>
<dbReference type="InterPro" id="IPR009674">
    <property type="entry name" value="Rpa2_dom_4"/>
</dbReference>
<protein>
    <recommendedName>
        <fullName evidence="10">DNA-directed RNA polymerase subunit beta</fullName>
        <ecNumber evidence="10">2.7.7.6</ecNumber>
    </recommendedName>
</protein>
<accession>A0ABM4CW94</accession>
<dbReference type="InterPro" id="IPR037034">
    <property type="entry name" value="RNA_pol_Rpb2_2_sf"/>
</dbReference>
<dbReference type="Gene3D" id="3.90.1800.10">
    <property type="entry name" value="RNA polymerase alpha subunit dimerisation domain"/>
    <property type="match status" value="1"/>
</dbReference>
<comment type="catalytic activity">
    <reaction evidence="8">
        <text>RNA(n) + a ribonucleoside 5'-triphosphate = RNA(n+1) + diphosphate</text>
        <dbReference type="Rhea" id="RHEA:21248"/>
        <dbReference type="Rhea" id="RHEA-COMP:14527"/>
        <dbReference type="Rhea" id="RHEA-COMP:17342"/>
        <dbReference type="ChEBI" id="CHEBI:33019"/>
        <dbReference type="ChEBI" id="CHEBI:61557"/>
        <dbReference type="ChEBI" id="CHEBI:140395"/>
        <dbReference type="EC" id="2.7.7.6"/>
    </reaction>
    <physiologicalReaction direction="left-to-right" evidence="8">
        <dbReference type="Rhea" id="RHEA:21249"/>
    </physiologicalReaction>
</comment>
<dbReference type="InterPro" id="IPR007641">
    <property type="entry name" value="RNA_pol_Rpb2_7"/>
</dbReference>
<comment type="similarity">
    <text evidence="2 9">Belongs to the RNA polymerase beta chain family.</text>
</comment>
<dbReference type="PROSITE" id="PS01166">
    <property type="entry name" value="RNA_POL_BETA"/>
    <property type="match status" value="1"/>
</dbReference>
<dbReference type="Gene3D" id="3.90.1100.10">
    <property type="match status" value="1"/>
</dbReference>
<evidence type="ECO:0000256" key="2">
    <source>
        <dbReference type="ARBA" id="ARBA00006835"/>
    </source>
</evidence>
<dbReference type="EC" id="2.7.7.6" evidence="10"/>
<evidence type="ECO:0000313" key="17">
    <source>
        <dbReference type="Proteomes" id="UP001652625"/>
    </source>
</evidence>
<dbReference type="PANTHER" id="PTHR20856">
    <property type="entry name" value="DNA-DIRECTED RNA POLYMERASE I SUBUNIT 2"/>
    <property type="match status" value="1"/>
</dbReference>
<dbReference type="InterPro" id="IPR007644">
    <property type="entry name" value="RNA_pol_bsu_protrusion"/>
</dbReference>
<evidence type="ECO:0000259" key="15">
    <source>
        <dbReference type="Pfam" id="PF04565"/>
    </source>
</evidence>
<keyword evidence="17" id="KW-1185">Reference proteome</keyword>
<evidence type="ECO:0000256" key="1">
    <source>
        <dbReference type="ARBA" id="ARBA00004123"/>
    </source>
</evidence>
<evidence type="ECO:0000256" key="6">
    <source>
        <dbReference type="ARBA" id="ARBA00023163"/>
    </source>
</evidence>
<evidence type="ECO:0000256" key="10">
    <source>
        <dbReference type="RuleBase" id="RU363031"/>
    </source>
</evidence>
<evidence type="ECO:0000259" key="13">
    <source>
        <dbReference type="Pfam" id="PF04561"/>
    </source>
</evidence>
<dbReference type="GO" id="GO:0000428">
    <property type="term" value="C:DNA-directed RNA polymerase complex"/>
    <property type="evidence" value="ECO:0007669"/>
    <property type="project" value="UniProtKB-KW"/>
</dbReference>
<dbReference type="Gene3D" id="3.90.1110.10">
    <property type="entry name" value="RNA polymerase Rpb2, domain 2"/>
    <property type="match status" value="1"/>
</dbReference>
<keyword evidence="7" id="KW-0539">Nucleus</keyword>
<dbReference type="Pfam" id="PF04565">
    <property type="entry name" value="RNA_pol_Rpb2_3"/>
    <property type="match status" value="1"/>
</dbReference>
<feature type="domain" description="DNA-directed RNA polymerase subunit 2 hybrid-binding" evidence="11">
    <location>
        <begin position="669"/>
        <end position="1031"/>
    </location>
</feature>
<dbReference type="Pfam" id="PF04563">
    <property type="entry name" value="RNA_pol_Rpb2_1"/>
    <property type="match status" value="1"/>
</dbReference>
<evidence type="ECO:0000259" key="11">
    <source>
        <dbReference type="Pfam" id="PF00562"/>
    </source>
</evidence>
<dbReference type="Pfam" id="PF04560">
    <property type="entry name" value="RNA_pol_Rpb2_7"/>
    <property type="match status" value="1"/>
</dbReference>
<dbReference type="RefSeq" id="XP_065666208.1">
    <property type="nucleotide sequence ID" value="XM_065810136.1"/>
</dbReference>
<feature type="domain" description="RNA polymerase Rpb2" evidence="15">
    <location>
        <begin position="454"/>
        <end position="519"/>
    </location>
</feature>
<feature type="domain" description="RNA polymerase beta subunit protrusion" evidence="14">
    <location>
        <begin position="32"/>
        <end position="407"/>
    </location>
</feature>
<dbReference type="InterPro" id="IPR007121">
    <property type="entry name" value="RNA_pol_bsu_CS"/>
</dbReference>
<keyword evidence="3 10" id="KW-0240">DNA-directed RNA polymerase</keyword>